<comment type="catalytic activity">
    <reaction evidence="1">
        <text>ATP + protein L-histidine = ADP + protein N-phospho-L-histidine.</text>
        <dbReference type="EC" id="2.7.13.3"/>
    </reaction>
</comment>
<dbReference type="GO" id="GO:0000155">
    <property type="term" value="F:phosphorelay sensor kinase activity"/>
    <property type="evidence" value="ECO:0007669"/>
    <property type="project" value="InterPro"/>
</dbReference>
<dbReference type="GO" id="GO:0046983">
    <property type="term" value="F:protein dimerization activity"/>
    <property type="evidence" value="ECO:0007669"/>
    <property type="project" value="InterPro"/>
</dbReference>
<dbReference type="Pfam" id="PF07730">
    <property type="entry name" value="HisKA_3"/>
    <property type="match status" value="1"/>
</dbReference>
<evidence type="ECO:0000256" key="9">
    <source>
        <dbReference type="SAM" id="Phobius"/>
    </source>
</evidence>
<evidence type="ECO:0000256" key="4">
    <source>
        <dbReference type="ARBA" id="ARBA00022679"/>
    </source>
</evidence>
<accession>A0A7W7DD29</accession>
<dbReference type="Proteomes" id="UP000542210">
    <property type="component" value="Unassembled WGS sequence"/>
</dbReference>
<keyword evidence="9" id="KW-1133">Transmembrane helix</keyword>
<protein>
    <recommendedName>
        <fullName evidence="2">histidine kinase</fullName>
        <ecNumber evidence="2">2.7.13.3</ecNumber>
    </recommendedName>
</protein>
<feature type="transmembrane region" description="Helical" evidence="9">
    <location>
        <begin position="20"/>
        <end position="41"/>
    </location>
</feature>
<keyword evidence="9" id="KW-0472">Membrane</keyword>
<gene>
    <name evidence="11" type="ORF">BJ982_005858</name>
</gene>
<evidence type="ECO:0000256" key="5">
    <source>
        <dbReference type="ARBA" id="ARBA00022741"/>
    </source>
</evidence>
<evidence type="ECO:0000256" key="6">
    <source>
        <dbReference type="ARBA" id="ARBA00022777"/>
    </source>
</evidence>
<dbReference type="GO" id="GO:0005524">
    <property type="term" value="F:ATP binding"/>
    <property type="evidence" value="ECO:0007669"/>
    <property type="project" value="UniProtKB-KW"/>
</dbReference>
<evidence type="ECO:0000256" key="2">
    <source>
        <dbReference type="ARBA" id="ARBA00012438"/>
    </source>
</evidence>
<dbReference type="InterPro" id="IPR050482">
    <property type="entry name" value="Sensor_HK_TwoCompSys"/>
</dbReference>
<dbReference type="EC" id="2.7.13.3" evidence="2"/>
<keyword evidence="4" id="KW-0808">Transferase</keyword>
<name>A0A7W7DD29_9ACTN</name>
<dbReference type="PANTHER" id="PTHR24421:SF10">
    <property type="entry name" value="NITRATE_NITRITE SENSOR PROTEIN NARQ"/>
    <property type="match status" value="1"/>
</dbReference>
<evidence type="ECO:0000256" key="7">
    <source>
        <dbReference type="ARBA" id="ARBA00022840"/>
    </source>
</evidence>
<dbReference type="EMBL" id="JACHND010000001">
    <property type="protein sequence ID" value="MBB4704314.1"/>
    <property type="molecule type" value="Genomic_DNA"/>
</dbReference>
<sequence length="261" mass="26361">MKGRDRRDGGVEGGTGTPIAAEVGLGVAFAGLLAFWAYRVADSWGGGYWPFGCVAGAVVCGLALVRRRGRARAAVAGLAVAATAVLISWSAGLPSEPGPAMALALSVLVASAVGTLPVLTACAVAAGGLAVAASGLLTAHPSASPLPPVTVLNGGAWLAGVALGLCSRLPAARRRAVAQEVRRHERLRVARELHDVAGHHITGIVLQAQAARILARKRPDELSGSLSGIETAGSDALAATDRLVGLLRDDAPPAPPRASRR</sequence>
<comment type="caution">
    <text evidence="11">The sequence shown here is derived from an EMBL/GenBank/DDBJ whole genome shotgun (WGS) entry which is preliminary data.</text>
</comment>
<dbReference type="PANTHER" id="PTHR24421">
    <property type="entry name" value="NITRATE/NITRITE SENSOR PROTEIN NARX-RELATED"/>
    <property type="match status" value="1"/>
</dbReference>
<evidence type="ECO:0000313" key="11">
    <source>
        <dbReference type="EMBL" id="MBB4704314.1"/>
    </source>
</evidence>
<dbReference type="GO" id="GO:0016020">
    <property type="term" value="C:membrane"/>
    <property type="evidence" value="ECO:0007669"/>
    <property type="project" value="InterPro"/>
</dbReference>
<organism evidence="11 12">
    <name type="scientific">Sphaerisporangium siamense</name>
    <dbReference type="NCBI Taxonomy" id="795645"/>
    <lineage>
        <taxon>Bacteria</taxon>
        <taxon>Bacillati</taxon>
        <taxon>Actinomycetota</taxon>
        <taxon>Actinomycetes</taxon>
        <taxon>Streptosporangiales</taxon>
        <taxon>Streptosporangiaceae</taxon>
        <taxon>Sphaerisporangium</taxon>
    </lineage>
</organism>
<keyword evidence="7" id="KW-0067">ATP-binding</keyword>
<feature type="transmembrane region" description="Helical" evidence="9">
    <location>
        <begin position="72"/>
        <end position="92"/>
    </location>
</feature>
<feature type="domain" description="Signal transduction histidine kinase subgroup 3 dimerisation and phosphoacceptor" evidence="10">
    <location>
        <begin position="185"/>
        <end position="250"/>
    </location>
</feature>
<keyword evidence="5" id="KW-0547">Nucleotide-binding</keyword>
<keyword evidence="9" id="KW-0812">Transmembrane</keyword>
<evidence type="ECO:0000259" key="10">
    <source>
        <dbReference type="Pfam" id="PF07730"/>
    </source>
</evidence>
<evidence type="ECO:0000256" key="8">
    <source>
        <dbReference type="ARBA" id="ARBA00023012"/>
    </source>
</evidence>
<dbReference type="RefSeq" id="WP_239122987.1">
    <property type="nucleotide sequence ID" value="NZ_BOOV01000011.1"/>
</dbReference>
<dbReference type="InterPro" id="IPR011712">
    <property type="entry name" value="Sig_transdc_His_kin_sub3_dim/P"/>
</dbReference>
<evidence type="ECO:0000313" key="12">
    <source>
        <dbReference type="Proteomes" id="UP000542210"/>
    </source>
</evidence>
<keyword evidence="8" id="KW-0902">Two-component regulatory system</keyword>
<keyword evidence="3" id="KW-0597">Phosphoprotein</keyword>
<dbReference type="AlphaFoldDB" id="A0A7W7DD29"/>
<reference evidence="11 12" key="1">
    <citation type="submission" date="2020-08" db="EMBL/GenBank/DDBJ databases">
        <title>Sequencing the genomes of 1000 actinobacteria strains.</title>
        <authorList>
            <person name="Klenk H.-P."/>
        </authorList>
    </citation>
    <scope>NUCLEOTIDE SEQUENCE [LARGE SCALE GENOMIC DNA]</scope>
    <source>
        <strain evidence="11 12">DSM 45784</strain>
    </source>
</reference>
<keyword evidence="6 11" id="KW-0418">Kinase</keyword>
<evidence type="ECO:0000256" key="1">
    <source>
        <dbReference type="ARBA" id="ARBA00000085"/>
    </source>
</evidence>
<proteinExistence type="predicted"/>
<dbReference type="Gene3D" id="1.20.5.1930">
    <property type="match status" value="1"/>
</dbReference>
<feature type="transmembrane region" description="Helical" evidence="9">
    <location>
        <begin position="47"/>
        <end position="65"/>
    </location>
</feature>
<keyword evidence="12" id="KW-1185">Reference proteome</keyword>
<evidence type="ECO:0000256" key="3">
    <source>
        <dbReference type="ARBA" id="ARBA00022553"/>
    </source>
</evidence>